<evidence type="ECO:0000256" key="12">
    <source>
        <dbReference type="ARBA" id="ARBA00023286"/>
    </source>
</evidence>
<dbReference type="AlphaFoldDB" id="A0A816SXC1"/>
<proteinExistence type="predicted"/>
<feature type="domain" description="Ionotropic glutamate receptor L-glutamate and glycine-binding" evidence="17">
    <location>
        <begin position="467"/>
        <end position="542"/>
    </location>
</feature>
<dbReference type="FunFam" id="3.40.190.10:FF:000210">
    <property type="entry name" value="Glutamate receptor ionotropic, kainate 1"/>
    <property type="match status" value="1"/>
</dbReference>
<evidence type="ECO:0000256" key="1">
    <source>
        <dbReference type="ARBA" id="ARBA00022448"/>
    </source>
</evidence>
<dbReference type="Gene3D" id="3.40.190.10">
    <property type="entry name" value="Periplasmic binding protein-like II"/>
    <property type="match status" value="3"/>
</dbReference>
<feature type="domain" description="Ionotropic glutamate receptor C-terminal" evidence="16">
    <location>
        <begin position="457"/>
        <end position="836"/>
    </location>
</feature>
<dbReference type="SUPFAM" id="SSF53822">
    <property type="entry name" value="Periplasmic binding protein-like I"/>
    <property type="match status" value="1"/>
</dbReference>
<gene>
    <name evidence="18" type="ORF">WKI299_LOCUS18446</name>
</gene>
<comment type="subcellular location">
    <subcellularLocation>
        <location evidence="14">Postsynaptic cell membrane</location>
        <topology evidence="14">Multi-pass membrane protein</topology>
    </subcellularLocation>
</comment>
<evidence type="ECO:0000256" key="13">
    <source>
        <dbReference type="ARBA" id="ARBA00023303"/>
    </source>
</evidence>
<keyword evidence="8 15" id="KW-0472">Membrane</keyword>
<evidence type="ECO:0000313" key="19">
    <source>
        <dbReference type="Proteomes" id="UP000663856"/>
    </source>
</evidence>
<evidence type="ECO:0000256" key="14">
    <source>
        <dbReference type="ARBA" id="ARBA00034104"/>
    </source>
</evidence>
<protein>
    <submittedName>
        <fullName evidence="18">Uncharacterized protein</fullName>
    </submittedName>
</protein>
<evidence type="ECO:0000256" key="2">
    <source>
        <dbReference type="ARBA" id="ARBA00022475"/>
    </source>
</evidence>
<feature type="transmembrane region" description="Helical" evidence="15">
    <location>
        <begin position="27"/>
        <end position="43"/>
    </location>
</feature>
<keyword evidence="4" id="KW-0732">Signal</keyword>
<comment type="caution">
    <text evidence="18">The sequence shown here is derived from an EMBL/GenBank/DDBJ whole genome shotgun (WGS) entry which is preliminary data.</text>
</comment>
<evidence type="ECO:0000256" key="3">
    <source>
        <dbReference type="ARBA" id="ARBA00022692"/>
    </source>
</evidence>
<dbReference type="GO" id="GO:0045211">
    <property type="term" value="C:postsynaptic membrane"/>
    <property type="evidence" value="ECO:0007669"/>
    <property type="project" value="UniProtKB-SubCell"/>
</dbReference>
<keyword evidence="6" id="KW-0770">Synapse</keyword>
<keyword evidence="13" id="KW-0407">Ion channel</keyword>
<evidence type="ECO:0000256" key="11">
    <source>
        <dbReference type="ARBA" id="ARBA00023257"/>
    </source>
</evidence>
<dbReference type="Pfam" id="PF01094">
    <property type="entry name" value="ANF_receptor"/>
    <property type="match status" value="1"/>
</dbReference>
<dbReference type="InterPro" id="IPR019594">
    <property type="entry name" value="Glu/Gly-bd"/>
</dbReference>
<keyword evidence="12" id="KW-1071">Ligand-gated ion channel</keyword>
<organism evidence="18 19">
    <name type="scientific">Rotaria magnacalcarata</name>
    <dbReference type="NCBI Taxonomy" id="392030"/>
    <lineage>
        <taxon>Eukaryota</taxon>
        <taxon>Metazoa</taxon>
        <taxon>Spiralia</taxon>
        <taxon>Gnathifera</taxon>
        <taxon>Rotifera</taxon>
        <taxon>Eurotatoria</taxon>
        <taxon>Bdelloidea</taxon>
        <taxon>Philodinida</taxon>
        <taxon>Philodinidae</taxon>
        <taxon>Rotaria</taxon>
    </lineage>
</organism>
<keyword evidence="5 15" id="KW-1133">Transmembrane helix</keyword>
<keyword evidence="9" id="KW-0675">Receptor</keyword>
<evidence type="ECO:0000313" key="18">
    <source>
        <dbReference type="EMBL" id="CAF2092339.1"/>
    </source>
</evidence>
<dbReference type="Pfam" id="PF00060">
    <property type="entry name" value="Lig_chan"/>
    <property type="match status" value="1"/>
</dbReference>
<evidence type="ECO:0000256" key="10">
    <source>
        <dbReference type="ARBA" id="ARBA00023180"/>
    </source>
</evidence>
<evidence type="ECO:0000256" key="4">
    <source>
        <dbReference type="ARBA" id="ARBA00022729"/>
    </source>
</evidence>
<dbReference type="GO" id="GO:0015276">
    <property type="term" value="F:ligand-gated monoatomic ion channel activity"/>
    <property type="evidence" value="ECO:0007669"/>
    <property type="project" value="InterPro"/>
</dbReference>
<evidence type="ECO:0000256" key="5">
    <source>
        <dbReference type="ARBA" id="ARBA00022989"/>
    </source>
</evidence>
<evidence type="ECO:0000256" key="7">
    <source>
        <dbReference type="ARBA" id="ARBA00023065"/>
    </source>
</evidence>
<dbReference type="Pfam" id="PF10613">
    <property type="entry name" value="Lig_chan-Glu_bd"/>
    <property type="match status" value="1"/>
</dbReference>
<dbReference type="FunFam" id="3.40.190.10:FF:000060">
    <property type="entry name" value="Glutamate receptor ionotropic, kainate 1"/>
    <property type="match status" value="1"/>
</dbReference>
<feature type="transmembrane region" description="Helical" evidence="15">
    <location>
        <begin position="598"/>
        <end position="616"/>
    </location>
</feature>
<evidence type="ECO:0000259" key="17">
    <source>
        <dbReference type="SMART" id="SM00918"/>
    </source>
</evidence>
<keyword evidence="10" id="KW-0325">Glycoprotein</keyword>
<evidence type="ECO:0000256" key="9">
    <source>
        <dbReference type="ARBA" id="ARBA00023170"/>
    </source>
</evidence>
<dbReference type="InterPro" id="IPR015683">
    <property type="entry name" value="Ionotropic_Glu_rcpt"/>
</dbReference>
<keyword evidence="11" id="KW-0628">Postsynaptic cell membrane</keyword>
<keyword evidence="3 15" id="KW-0812">Transmembrane</keyword>
<name>A0A816SXC1_9BILA</name>
<reference evidence="18" key="1">
    <citation type="submission" date="2021-02" db="EMBL/GenBank/DDBJ databases">
        <authorList>
            <person name="Nowell W R."/>
        </authorList>
    </citation>
    <scope>NUCLEOTIDE SEQUENCE</scope>
</reference>
<accession>A0A816SXC1</accession>
<feature type="non-terminal residue" evidence="18">
    <location>
        <position position="1"/>
    </location>
</feature>
<dbReference type="InterPro" id="IPR001320">
    <property type="entry name" value="Iontro_rcpt_C"/>
</dbReference>
<dbReference type="Proteomes" id="UP000663856">
    <property type="component" value="Unassembled WGS sequence"/>
</dbReference>
<dbReference type="SUPFAM" id="SSF53850">
    <property type="entry name" value="Periplasmic binding protein-like II"/>
    <property type="match status" value="1"/>
</dbReference>
<feature type="transmembrane region" description="Helical" evidence="15">
    <location>
        <begin position="670"/>
        <end position="690"/>
    </location>
</feature>
<keyword evidence="7" id="KW-0406">Ion transport</keyword>
<evidence type="ECO:0000256" key="15">
    <source>
        <dbReference type="SAM" id="Phobius"/>
    </source>
</evidence>
<dbReference type="PANTHER" id="PTHR18966">
    <property type="entry name" value="IONOTROPIC GLUTAMATE RECEPTOR"/>
    <property type="match status" value="1"/>
</dbReference>
<evidence type="ECO:0000259" key="16">
    <source>
        <dbReference type="SMART" id="SM00079"/>
    </source>
</evidence>
<dbReference type="InterPro" id="IPR028082">
    <property type="entry name" value="Peripla_BP_I"/>
</dbReference>
<evidence type="ECO:0000256" key="8">
    <source>
        <dbReference type="ARBA" id="ARBA00023136"/>
    </source>
</evidence>
<dbReference type="SMART" id="SM00918">
    <property type="entry name" value="Lig_chan-Glu_bd"/>
    <property type="match status" value="1"/>
</dbReference>
<dbReference type="EMBL" id="CAJNRF010007525">
    <property type="protein sequence ID" value="CAF2092339.1"/>
    <property type="molecule type" value="Genomic_DNA"/>
</dbReference>
<feature type="transmembrane region" description="Helical" evidence="15">
    <location>
        <begin position="858"/>
        <end position="879"/>
    </location>
</feature>
<keyword evidence="1" id="KW-0813">Transport</keyword>
<sequence length="905" mass="103921">KYSHPTIINRKQQIYKRSIYPANMKKNFAIYLLIIGFVFIQIVENASKIPVGVVFNEHDQEVYNRISSLAREYILNKLQKNFEYDIVEHVEIVNSKNSTKDTRSLLCNQLSNGIISIIGQISRTDYQWLSSFCSTYRVPFIGLDNHYYINTNYSISLMPDILPALISLIQHYQINQLVYSYDDRNGGNRLKQLIKMQTKNRIQNLNIICFYLGNPYNSNDLLEAIEITTSSSSSQQVHRRYIVLDFHEVDTYRIVMDKIKYHGMTTANYHYILLTLDAKSVYTNFFPNGGLHGTFFSLPSYESLNNNNNQALLLLYQNYINSIKDVHLRNVSFIESLVIADAWETLLRTINLTLNSINETHQQRYLTTNIDCRGNGTKSWSFGKFHFKTLLNINFQGLTGNVQFSRKTGQRKNYMFDIYRATRNDRPKNIGFFRAPTTLEIVDKSPYDFLMALDNRTRLVVTIFEEPFMMLKRKNGSNTVNETSIPRGTIIDPSLVEGYCADLAHVICHDKLKLPYKFLIETKYGSEIKKGVWNGIVGTLVNRDADLSIASLTISGAREKIVDFSKPFMDFGISIMIRKPVKQKSGAFSFIPPRSIEIGIFAIVSYLVFRIFSFLISRSSSYLCRFDSKLVGVGRNKLSIQDAFILSLSVFMHKNVHLLPISVSGRMTKTAWCCFNVIIVLLCTINFVAFSRFKSTVTAIQTIDDLAKQTEIRYGTIRNSSTMAFFNKSTSTTFKKMWNFMEQHKDDVFVASNHEGIEKVRLSNGKYAFLTESTFNEYANARLPCDTMRIGENLNTKSYGIATPLGSDLRAAISTAVSELKESGFLESLKQKWYYERSECTKYSQRTATINVVNVASMFYILIMSFGIAMVITILEFLLKVKIRSRRFKQQPDTSISNIRDNETT</sequence>
<evidence type="ECO:0000256" key="6">
    <source>
        <dbReference type="ARBA" id="ARBA00023018"/>
    </source>
</evidence>
<keyword evidence="2" id="KW-1003">Cell membrane</keyword>
<dbReference type="SMART" id="SM00079">
    <property type="entry name" value="PBPe"/>
    <property type="match status" value="1"/>
</dbReference>
<dbReference type="Gene3D" id="3.40.50.2300">
    <property type="match status" value="2"/>
</dbReference>
<dbReference type="InterPro" id="IPR001828">
    <property type="entry name" value="ANF_lig-bd_rcpt"/>
</dbReference>